<keyword evidence="3" id="KW-0813">Transport</keyword>
<sequence>MLCNKYLPRKGIGPHRGSHVKNYRRCIPTSTLLSLHSLKGSHEYEAGPDIDWLATWKCFCPPALGGLLFGYDIGVSGGALVSLTSSSSSGTEWGPSLDSLMTGLVVGSSLMGALISSLSVLFLGGDKYGRKTELLGAAGLYSAGSLLMGTAYTLPMLLAGRCFYGLGIGLAMHSSPAYIAETSPSSVRGLLISCKEVSIVAGILLGYFLSDVVGDASEGWRLMYAAVMPLSVVLGVGMALLPESPRWLLLSRKEDAAVNEALKKVLGRVAQGSSGKQILRHQLDEMKKSLPAASSNLERISRVHDADEASSVQQVKDGTSVQLSQVSGGIGSSSTVSQLFLQERFRRPLLIGASLMLYQQVTGQPSVLYFATKLFKDSGLSLGDAEGISVLIGVFKLAMTLAAVSLVDRVGRRPLLLFGVSGMVLALILLSFSSSLSSNEASFGQMLPSVSALLLFVGCYQVSFGPISWLIVGEIFPLEVRSQAIAVATVTNFGSNFMVSLILPGMQNSFGLSATYQCFAAVGVIALASIYFTVPETKGKTLEEIEAMWH</sequence>
<organism evidence="9 10">
    <name type="scientific">Chlamydomonas eustigma</name>
    <dbReference type="NCBI Taxonomy" id="1157962"/>
    <lineage>
        <taxon>Eukaryota</taxon>
        <taxon>Viridiplantae</taxon>
        <taxon>Chlorophyta</taxon>
        <taxon>core chlorophytes</taxon>
        <taxon>Chlorophyceae</taxon>
        <taxon>CS clade</taxon>
        <taxon>Chlamydomonadales</taxon>
        <taxon>Chlamydomonadaceae</taxon>
        <taxon>Chlamydomonas</taxon>
    </lineage>
</organism>
<dbReference type="PANTHER" id="PTHR48023">
    <property type="entry name" value="D-XYLOSE-PROTON SYMPORTER-LIKE 2"/>
    <property type="match status" value="1"/>
</dbReference>
<keyword evidence="5 7" id="KW-1133">Transmembrane helix</keyword>
<dbReference type="AlphaFoldDB" id="A0A250XNV3"/>
<dbReference type="GO" id="GO:0022857">
    <property type="term" value="F:transmembrane transporter activity"/>
    <property type="evidence" value="ECO:0007669"/>
    <property type="project" value="InterPro"/>
</dbReference>
<evidence type="ECO:0000256" key="1">
    <source>
        <dbReference type="ARBA" id="ARBA00004141"/>
    </source>
</evidence>
<dbReference type="InterPro" id="IPR020846">
    <property type="entry name" value="MFS_dom"/>
</dbReference>
<evidence type="ECO:0000313" key="9">
    <source>
        <dbReference type="EMBL" id="GAX84592.1"/>
    </source>
</evidence>
<feature type="transmembrane region" description="Helical" evidence="7">
    <location>
        <begin position="100"/>
        <end position="122"/>
    </location>
</feature>
<dbReference type="OrthoDB" id="537993at2759"/>
<comment type="subcellular location">
    <subcellularLocation>
        <location evidence="1">Membrane</location>
        <topology evidence="1">Multi-pass membrane protein</topology>
    </subcellularLocation>
</comment>
<evidence type="ECO:0000256" key="6">
    <source>
        <dbReference type="ARBA" id="ARBA00023136"/>
    </source>
</evidence>
<dbReference type="InterPro" id="IPR050820">
    <property type="entry name" value="MFS_Sugar_Transporter"/>
</dbReference>
<dbReference type="PROSITE" id="PS00217">
    <property type="entry name" value="SUGAR_TRANSPORT_2"/>
    <property type="match status" value="1"/>
</dbReference>
<name>A0A250XNV3_9CHLO</name>
<evidence type="ECO:0000256" key="3">
    <source>
        <dbReference type="ARBA" id="ARBA00022448"/>
    </source>
</evidence>
<evidence type="ECO:0000256" key="2">
    <source>
        <dbReference type="ARBA" id="ARBA00010992"/>
    </source>
</evidence>
<feature type="transmembrane region" description="Helical" evidence="7">
    <location>
        <begin position="222"/>
        <end position="242"/>
    </location>
</feature>
<dbReference type="Gene3D" id="1.20.1250.20">
    <property type="entry name" value="MFS general substrate transporter like domains"/>
    <property type="match status" value="1"/>
</dbReference>
<dbReference type="GO" id="GO:1904659">
    <property type="term" value="P:D-glucose transmembrane transport"/>
    <property type="evidence" value="ECO:0007669"/>
    <property type="project" value="TreeGrafter"/>
</dbReference>
<evidence type="ECO:0000313" key="10">
    <source>
        <dbReference type="Proteomes" id="UP000232323"/>
    </source>
</evidence>
<dbReference type="EMBL" id="BEGY01000129">
    <property type="protein sequence ID" value="GAX84592.1"/>
    <property type="molecule type" value="Genomic_DNA"/>
</dbReference>
<gene>
    <name evidence="9" type="ORF">CEUSTIGMA_g12013.t1</name>
</gene>
<feature type="transmembrane region" description="Helical" evidence="7">
    <location>
        <begin position="134"/>
        <end position="152"/>
    </location>
</feature>
<dbReference type="STRING" id="1157962.A0A250XNV3"/>
<feature type="transmembrane region" description="Helical" evidence="7">
    <location>
        <begin position="414"/>
        <end position="432"/>
    </location>
</feature>
<keyword evidence="10" id="KW-1185">Reference proteome</keyword>
<keyword evidence="6 7" id="KW-0472">Membrane</keyword>
<dbReference type="PRINTS" id="PR00171">
    <property type="entry name" value="SUGRTRNSPORT"/>
</dbReference>
<evidence type="ECO:0000259" key="8">
    <source>
        <dbReference type="PROSITE" id="PS50850"/>
    </source>
</evidence>
<evidence type="ECO:0000256" key="7">
    <source>
        <dbReference type="SAM" id="Phobius"/>
    </source>
</evidence>
<evidence type="ECO:0000256" key="4">
    <source>
        <dbReference type="ARBA" id="ARBA00022692"/>
    </source>
</evidence>
<dbReference type="InterPro" id="IPR005829">
    <property type="entry name" value="Sugar_transporter_CS"/>
</dbReference>
<dbReference type="PROSITE" id="PS50850">
    <property type="entry name" value="MFS"/>
    <property type="match status" value="1"/>
</dbReference>
<dbReference type="InterPro" id="IPR005828">
    <property type="entry name" value="MFS_sugar_transport-like"/>
</dbReference>
<keyword evidence="4 7" id="KW-0812">Transmembrane</keyword>
<feature type="transmembrane region" description="Helical" evidence="7">
    <location>
        <begin position="484"/>
        <end position="502"/>
    </location>
</feature>
<accession>A0A250XNV3</accession>
<feature type="transmembrane region" description="Helical" evidence="7">
    <location>
        <begin position="190"/>
        <end position="210"/>
    </location>
</feature>
<proteinExistence type="inferred from homology"/>
<feature type="domain" description="Major facilitator superfamily (MFS) profile" evidence="8">
    <location>
        <begin position="58"/>
        <end position="538"/>
    </location>
</feature>
<dbReference type="InterPro" id="IPR003663">
    <property type="entry name" value="Sugar/inositol_transpt"/>
</dbReference>
<protein>
    <recommendedName>
        <fullName evidence="8">Major facilitator superfamily (MFS) profile domain-containing protein</fullName>
    </recommendedName>
</protein>
<dbReference type="PANTHER" id="PTHR48023:SF4">
    <property type="entry name" value="D-XYLOSE-PROTON SYMPORTER-LIKE 2"/>
    <property type="match status" value="1"/>
</dbReference>
<dbReference type="Pfam" id="PF00083">
    <property type="entry name" value="Sugar_tr"/>
    <property type="match status" value="1"/>
</dbReference>
<feature type="transmembrane region" description="Helical" evidence="7">
    <location>
        <begin position="514"/>
        <end position="534"/>
    </location>
</feature>
<dbReference type="SUPFAM" id="SSF103473">
    <property type="entry name" value="MFS general substrate transporter"/>
    <property type="match status" value="1"/>
</dbReference>
<dbReference type="GO" id="GO:0016020">
    <property type="term" value="C:membrane"/>
    <property type="evidence" value="ECO:0007669"/>
    <property type="project" value="UniProtKB-SubCell"/>
</dbReference>
<reference evidence="9 10" key="1">
    <citation type="submission" date="2017-08" db="EMBL/GenBank/DDBJ databases">
        <title>Acidophilic green algal genome provides insights into adaptation to an acidic environment.</title>
        <authorList>
            <person name="Hirooka S."/>
            <person name="Hirose Y."/>
            <person name="Kanesaki Y."/>
            <person name="Higuchi S."/>
            <person name="Fujiwara T."/>
            <person name="Onuma R."/>
            <person name="Era A."/>
            <person name="Ohbayashi R."/>
            <person name="Uzuka A."/>
            <person name="Nozaki H."/>
            <person name="Yoshikawa H."/>
            <person name="Miyagishima S.Y."/>
        </authorList>
    </citation>
    <scope>NUCLEOTIDE SEQUENCE [LARGE SCALE GENOMIC DNA]</scope>
    <source>
        <strain evidence="9 10">NIES-2499</strain>
    </source>
</reference>
<feature type="transmembrane region" description="Helical" evidence="7">
    <location>
        <begin position="452"/>
        <end position="472"/>
    </location>
</feature>
<evidence type="ECO:0000256" key="5">
    <source>
        <dbReference type="ARBA" id="ARBA00022989"/>
    </source>
</evidence>
<dbReference type="Proteomes" id="UP000232323">
    <property type="component" value="Unassembled WGS sequence"/>
</dbReference>
<dbReference type="InterPro" id="IPR036259">
    <property type="entry name" value="MFS_trans_sf"/>
</dbReference>
<feature type="transmembrane region" description="Helical" evidence="7">
    <location>
        <begin position="388"/>
        <end position="407"/>
    </location>
</feature>
<comment type="caution">
    <text evidence="9">The sequence shown here is derived from an EMBL/GenBank/DDBJ whole genome shotgun (WGS) entry which is preliminary data.</text>
</comment>
<comment type="similarity">
    <text evidence="2">Belongs to the major facilitator superfamily. Sugar transporter (TC 2.A.1.1) family.</text>
</comment>